<keyword evidence="2 7" id="KW-0812">Transmembrane</keyword>
<feature type="transmembrane region" description="Helical" evidence="7">
    <location>
        <begin position="159"/>
        <end position="181"/>
    </location>
</feature>
<proteinExistence type="inferred from homology"/>
<keyword evidence="4 7" id="KW-0472">Membrane</keyword>
<evidence type="ECO:0000256" key="4">
    <source>
        <dbReference type="ARBA" id="ARBA00023136"/>
    </source>
</evidence>
<evidence type="ECO:0000256" key="1">
    <source>
        <dbReference type="ARBA" id="ARBA00004141"/>
    </source>
</evidence>
<feature type="transmembrane region" description="Helical" evidence="7">
    <location>
        <begin position="238"/>
        <end position="260"/>
    </location>
</feature>
<feature type="transmembrane region" description="Helical" evidence="7">
    <location>
        <begin position="32"/>
        <end position="50"/>
    </location>
</feature>
<evidence type="ECO:0000256" key="6">
    <source>
        <dbReference type="SAM" id="MobiDB-lite"/>
    </source>
</evidence>
<dbReference type="GO" id="GO:0015707">
    <property type="term" value="P:nitrite transport"/>
    <property type="evidence" value="ECO:0007669"/>
    <property type="project" value="TreeGrafter"/>
</dbReference>
<feature type="transmembrane region" description="Helical" evidence="7">
    <location>
        <begin position="70"/>
        <end position="91"/>
    </location>
</feature>
<comment type="similarity">
    <text evidence="5">Belongs to the FNT transporter (TC 1.A.16) family.</text>
</comment>
<dbReference type="Gene3D" id="1.20.1080.10">
    <property type="entry name" value="Glycerol uptake facilitator protein"/>
    <property type="match status" value="1"/>
</dbReference>
<dbReference type="EMBL" id="LT598448">
    <property type="protein sequence ID" value="SCU89439.1"/>
    <property type="molecule type" value="Genomic_DNA"/>
</dbReference>
<dbReference type="GO" id="GO:0005886">
    <property type="term" value="C:plasma membrane"/>
    <property type="evidence" value="ECO:0007669"/>
    <property type="project" value="TreeGrafter"/>
</dbReference>
<feature type="compositionally biased region" description="Acidic residues" evidence="6">
    <location>
        <begin position="299"/>
        <end position="315"/>
    </location>
</feature>
<evidence type="ECO:0000256" key="3">
    <source>
        <dbReference type="ARBA" id="ARBA00022989"/>
    </source>
</evidence>
<evidence type="ECO:0000256" key="5">
    <source>
        <dbReference type="ARBA" id="ARBA00049660"/>
    </source>
</evidence>
<evidence type="ECO:0000256" key="7">
    <source>
        <dbReference type="SAM" id="Phobius"/>
    </source>
</evidence>
<dbReference type="InterPro" id="IPR000292">
    <property type="entry name" value="For/NO2_transpt"/>
</dbReference>
<evidence type="ECO:0000256" key="2">
    <source>
        <dbReference type="ARBA" id="ARBA00022692"/>
    </source>
</evidence>
<accession>A0A1G4JGH2</accession>
<keyword evidence="9" id="KW-1185">Reference proteome</keyword>
<gene>
    <name evidence="8" type="ORF">LANO_0D04918G</name>
</gene>
<feature type="region of interest" description="Disordered" evidence="6">
    <location>
        <begin position="561"/>
        <end position="640"/>
    </location>
</feature>
<evidence type="ECO:0000313" key="9">
    <source>
        <dbReference type="Proteomes" id="UP000189911"/>
    </source>
</evidence>
<dbReference type="InterPro" id="IPR024002">
    <property type="entry name" value="For/NO2_transpt_CS"/>
</dbReference>
<feature type="transmembrane region" description="Helical" evidence="7">
    <location>
        <begin position="193"/>
        <end position="218"/>
    </location>
</feature>
<dbReference type="AlphaFoldDB" id="A0A1G4JGH2"/>
<evidence type="ECO:0000313" key="8">
    <source>
        <dbReference type="EMBL" id="SCU89439.1"/>
    </source>
</evidence>
<feature type="region of interest" description="Disordered" evidence="6">
    <location>
        <begin position="285"/>
        <end position="336"/>
    </location>
</feature>
<dbReference type="Proteomes" id="UP000189911">
    <property type="component" value="Chromosome D"/>
</dbReference>
<dbReference type="GO" id="GO:0015513">
    <property type="term" value="F:high-affinity secondary active nitrite transmembrane transporter activity"/>
    <property type="evidence" value="ECO:0007669"/>
    <property type="project" value="TreeGrafter"/>
</dbReference>
<feature type="compositionally biased region" description="Low complexity" evidence="6">
    <location>
        <begin position="575"/>
        <end position="597"/>
    </location>
</feature>
<reference evidence="9" key="1">
    <citation type="submission" date="2016-03" db="EMBL/GenBank/DDBJ databases">
        <authorList>
            <person name="Devillers Hugo."/>
        </authorList>
    </citation>
    <scope>NUCLEOTIDE SEQUENCE [LARGE SCALE GENOMIC DNA]</scope>
</reference>
<keyword evidence="3 7" id="KW-1133">Transmembrane helix</keyword>
<dbReference type="Pfam" id="PF01226">
    <property type="entry name" value="Form_Nir_trans"/>
    <property type="match status" value="1"/>
</dbReference>
<dbReference type="InterPro" id="IPR023271">
    <property type="entry name" value="Aquaporin-like"/>
</dbReference>
<dbReference type="NCBIfam" id="TIGR00790">
    <property type="entry name" value="fnt"/>
    <property type="match status" value="1"/>
</dbReference>
<protein>
    <submittedName>
        <fullName evidence="8">LANO_0D04918g1_1</fullName>
    </submittedName>
</protein>
<dbReference type="PANTHER" id="PTHR30520">
    <property type="entry name" value="FORMATE TRANSPORTER-RELATED"/>
    <property type="match status" value="1"/>
</dbReference>
<sequence>MAQDAYYITPNEAALAVVATSMKKARLRPETLVCNSIVGGVLFSAGGMLFTACHSMSPEIFNQNPGMLDFMGALMFSIGLFYVVINGADLFNSNILFFSVGLLRNVVSAYDLLISWFVSWFGNFAGTLFVVYVMCYLSGVTRSSKFVAWTHIAVQEKDSATFIQIFIKAIAGNFFVCLAIYLQMMAKPLHVKFLMLTLPIFTFVAIGFTHVVADMFLLTVGMLNGADLSIARFIWKHMVASTLGNVVGGSVFGLVIPFYLHLVVVEYDRKQLSLPKLEARDEQPELNMDSRVVRVPTGEAEDLDEEASEGDEQYAPEERSGLDPISSGSSVDEKRDTVPVAYRPVLRTPSFSRTGSSLRRIVTNKSGISVRSNRSLPHRTPAGVFPIKGMATPLTKESSRIGLYGFEPSSVSTHRLHPSVQSIDTLRRVKTTKSEQTGNINMSRPQLQESTRAKSLGFILHPESSVDHRRILENKMGAKLERALTRISSRLSRDDRNDCKLPTTTQEVFPSIENNNMSQTNFANVPNLSDQRSNFGTKFQGSSNFDDDMVRLHKFSTVPAVTDSSKDAGHTMTFSNGRPSSNSNSSTRSISILSRPSAARPTEVPEFRRPLHPIGPRNSIPRFMANFDNDYDEEQSIKDS</sequence>
<comment type="subcellular location">
    <subcellularLocation>
        <location evidence="1">Membrane</location>
        <topology evidence="1">Multi-pass membrane protein</topology>
    </subcellularLocation>
</comment>
<organism evidence="8 9">
    <name type="scientific">Lachancea nothofagi CBS 11611</name>
    <dbReference type="NCBI Taxonomy" id="1266666"/>
    <lineage>
        <taxon>Eukaryota</taxon>
        <taxon>Fungi</taxon>
        <taxon>Dikarya</taxon>
        <taxon>Ascomycota</taxon>
        <taxon>Saccharomycotina</taxon>
        <taxon>Saccharomycetes</taxon>
        <taxon>Saccharomycetales</taxon>
        <taxon>Saccharomycetaceae</taxon>
        <taxon>Lachancea</taxon>
    </lineage>
</organism>
<dbReference type="PANTHER" id="PTHR30520:SF6">
    <property type="entry name" value="FORMATE_NITRATE FAMILY TRANSPORTER (EUROFUNG)"/>
    <property type="match status" value="1"/>
</dbReference>
<feature type="transmembrane region" description="Helical" evidence="7">
    <location>
        <begin position="112"/>
        <end position="139"/>
    </location>
</feature>
<name>A0A1G4JGH2_9SACH</name>
<dbReference type="PROSITE" id="PS01005">
    <property type="entry name" value="FORMATE_NITRITE_TP_1"/>
    <property type="match status" value="1"/>
</dbReference>
<dbReference type="OrthoDB" id="4829at2759"/>